<dbReference type="InterPro" id="IPR004626">
    <property type="entry name" value="RarD"/>
</dbReference>
<evidence type="ECO:0000256" key="6">
    <source>
        <dbReference type="ARBA" id="ARBA00022989"/>
    </source>
</evidence>
<keyword evidence="7 8" id="KW-0472">Membrane</keyword>
<comment type="subcellular location">
    <subcellularLocation>
        <location evidence="1">Cell membrane</location>
        <topology evidence="1">Multi-pass membrane protein</topology>
    </subcellularLocation>
</comment>
<feature type="transmembrane region" description="Helical" evidence="8">
    <location>
        <begin position="34"/>
        <end position="52"/>
    </location>
</feature>
<feature type="transmembrane region" description="Helical" evidence="8">
    <location>
        <begin position="7"/>
        <end position="28"/>
    </location>
</feature>
<feature type="transmembrane region" description="Helical" evidence="8">
    <location>
        <begin position="72"/>
        <end position="92"/>
    </location>
</feature>
<keyword evidence="6 8" id="KW-1133">Transmembrane helix</keyword>
<reference evidence="11" key="1">
    <citation type="journal article" date="2019" name="Int. J. Syst. Evol. Microbiol.">
        <title>The Global Catalogue of Microorganisms (GCM) 10K type strain sequencing project: providing services to taxonomists for standard genome sequencing and annotation.</title>
        <authorList>
            <consortium name="The Broad Institute Genomics Platform"/>
            <consortium name="The Broad Institute Genome Sequencing Center for Infectious Disease"/>
            <person name="Wu L."/>
            <person name="Ma J."/>
        </authorList>
    </citation>
    <scope>NUCLEOTIDE SEQUENCE [LARGE SCALE GENOMIC DNA]</scope>
    <source>
        <strain evidence="11">CCUG 61707</strain>
    </source>
</reference>
<evidence type="ECO:0000256" key="7">
    <source>
        <dbReference type="ARBA" id="ARBA00023136"/>
    </source>
</evidence>
<accession>A0ABW3I934</accession>
<feature type="domain" description="EamA" evidence="9">
    <location>
        <begin position="3"/>
        <end position="142"/>
    </location>
</feature>
<dbReference type="SUPFAM" id="SSF103481">
    <property type="entry name" value="Multidrug resistance efflux transporter EmrE"/>
    <property type="match status" value="2"/>
</dbReference>
<evidence type="ECO:0000256" key="3">
    <source>
        <dbReference type="ARBA" id="ARBA00022448"/>
    </source>
</evidence>
<evidence type="ECO:0000256" key="4">
    <source>
        <dbReference type="ARBA" id="ARBA00022475"/>
    </source>
</evidence>
<evidence type="ECO:0000259" key="9">
    <source>
        <dbReference type="Pfam" id="PF00892"/>
    </source>
</evidence>
<proteinExistence type="inferred from homology"/>
<gene>
    <name evidence="10" type="primary">rarD</name>
    <name evidence="10" type="ORF">ACFQ02_04255</name>
</gene>
<evidence type="ECO:0000256" key="8">
    <source>
        <dbReference type="SAM" id="Phobius"/>
    </source>
</evidence>
<evidence type="ECO:0000256" key="1">
    <source>
        <dbReference type="ARBA" id="ARBA00004651"/>
    </source>
</evidence>
<dbReference type="InterPro" id="IPR000620">
    <property type="entry name" value="EamA_dom"/>
</dbReference>
<evidence type="ECO:0000313" key="11">
    <source>
        <dbReference type="Proteomes" id="UP001596996"/>
    </source>
</evidence>
<comment type="similarity">
    <text evidence="2">Belongs to the EamA transporter family.</text>
</comment>
<feature type="transmembrane region" description="Helical" evidence="8">
    <location>
        <begin position="207"/>
        <end position="227"/>
    </location>
</feature>
<dbReference type="EMBL" id="JBHTJN010000009">
    <property type="protein sequence ID" value="MFD0966065.1"/>
    <property type="molecule type" value="Genomic_DNA"/>
</dbReference>
<keyword evidence="3" id="KW-0813">Transport</keyword>
<feature type="transmembrane region" description="Helical" evidence="8">
    <location>
        <begin position="262"/>
        <end position="282"/>
    </location>
</feature>
<feature type="transmembrane region" description="Helical" evidence="8">
    <location>
        <begin position="234"/>
        <end position="256"/>
    </location>
</feature>
<dbReference type="Pfam" id="PF00892">
    <property type="entry name" value="EamA"/>
    <property type="match status" value="2"/>
</dbReference>
<dbReference type="InterPro" id="IPR037185">
    <property type="entry name" value="EmrE-like"/>
</dbReference>
<evidence type="ECO:0000256" key="2">
    <source>
        <dbReference type="ARBA" id="ARBA00007362"/>
    </source>
</evidence>
<evidence type="ECO:0000313" key="10">
    <source>
        <dbReference type="EMBL" id="MFD0966065.1"/>
    </source>
</evidence>
<keyword evidence="4" id="KW-1003">Cell membrane</keyword>
<comment type="caution">
    <text evidence="10">The sequence shown here is derived from an EMBL/GenBank/DDBJ whole genome shotgun (WGS) entry which is preliminary data.</text>
</comment>
<dbReference type="NCBIfam" id="TIGR00688">
    <property type="entry name" value="rarD"/>
    <property type="match status" value="1"/>
</dbReference>
<feature type="transmembrane region" description="Helical" evidence="8">
    <location>
        <begin position="176"/>
        <end position="195"/>
    </location>
</feature>
<organism evidence="10 11">
    <name type="scientific">Seminibacterium arietis</name>
    <dbReference type="NCBI Taxonomy" id="1173502"/>
    <lineage>
        <taxon>Bacteria</taxon>
        <taxon>Pseudomonadati</taxon>
        <taxon>Pseudomonadota</taxon>
        <taxon>Gammaproteobacteria</taxon>
        <taxon>Pasteurellales</taxon>
        <taxon>Pasteurellaceae</taxon>
        <taxon>Seminibacterium</taxon>
    </lineage>
</organism>
<feature type="transmembrane region" description="Helical" evidence="8">
    <location>
        <begin position="98"/>
        <end position="120"/>
    </location>
</feature>
<sequence>MLKGIGFSLFSSVLFGYIYYFSTFLMPLSGQDIFGYRIIFTVPSVFLAIFIFKQKHVLISHLKRIYSQPWFILIYLFNGLLMGFQMWLFLWAPNNGGALSVSLGYLLLPLVMVAFGKIFFKEYISKTKLLAIFIAAVGVVMNIIIKGGLSWESIAVSGYAIYFTIRKHFKMTDIGAFAIEIILILPICIYFATQANITEVRLENHNIVWLLVILGLLSGIAFNAYIIASNLLPVNLLGLLGYVEPIMMLIISLLIGENIDKETYPLFFCLIIAMILIIFDGIKKSKQKKILLKN</sequence>
<protein>
    <submittedName>
        <fullName evidence="10">EamA family transporter RarD</fullName>
    </submittedName>
</protein>
<feature type="transmembrane region" description="Helical" evidence="8">
    <location>
        <begin position="127"/>
        <end position="145"/>
    </location>
</feature>
<name>A0ABW3I934_9PAST</name>
<dbReference type="RefSeq" id="WP_380819749.1">
    <property type="nucleotide sequence ID" value="NZ_JBHTJN010000009.1"/>
</dbReference>
<keyword evidence="11" id="KW-1185">Reference proteome</keyword>
<feature type="domain" description="EamA" evidence="9">
    <location>
        <begin position="151"/>
        <end position="278"/>
    </location>
</feature>
<keyword evidence="5 8" id="KW-0812">Transmembrane</keyword>
<dbReference type="Proteomes" id="UP001596996">
    <property type="component" value="Unassembled WGS sequence"/>
</dbReference>
<evidence type="ECO:0000256" key="5">
    <source>
        <dbReference type="ARBA" id="ARBA00022692"/>
    </source>
</evidence>